<feature type="transmembrane region" description="Helical" evidence="6">
    <location>
        <begin position="223"/>
        <end position="241"/>
    </location>
</feature>
<feature type="transmembrane region" description="Helical" evidence="6">
    <location>
        <begin position="277"/>
        <end position="295"/>
    </location>
</feature>
<evidence type="ECO:0000313" key="8">
    <source>
        <dbReference type="Proteomes" id="UP000032534"/>
    </source>
</evidence>
<evidence type="ECO:0000256" key="2">
    <source>
        <dbReference type="ARBA" id="ARBA00022475"/>
    </source>
</evidence>
<proteinExistence type="predicted"/>
<dbReference type="GO" id="GO:0005886">
    <property type="term" value="C:plasma membrane"/>
    <property type="evidence" value="ECO:0007669"/>
    <property type="project" value="UniProtKB-SubCell"/>
</dbReference>
<keyword evidence="5 6" id="KW-0472">Membrane</keyword>
<dbReference type="Pfam" id="PF02653">
    <property type="entry name" value="BPD_transp_2"/>
    <property type="match status" value="1"/>
</dbReference>
<dbReference type="RefSeq" id="WP_044646782.1">
    <property type="nucleotide sequence ID" value="NZ_JTHP01000027.1"/>
</dbReference>
<keyword evidence="2" id="KW-1003">Cell membrane</keyword>
<evidence type="ECO:0000256" key="4">
    <source>
        <dbReference type="ARBA" id="ARBA00022989"/>
    </source>
</evidence>
<evidence type="ECO:0000256" key="3">
    <source>
        <dbReference type="ARBA" id="ARBA00022692"/>
    </source>
</evidence>
<comment type="caution">
    <text evidence="7">The sequence shown here is derived from an EMBL/GenBank/DDBJ whole genome shotgun (WGS) entry which is preliminary data.</text>
</comment>
<feature type="transmembrane region" description="Helical" evidence="6">
    <location>
        <begin position="41"/>
        <end position="61"/>
    </location>
</feature>
<dbReference type="EMBL" id="JTHP01000027">
    <property type="protein sequence ID" value="KJD44916.1"/>
    <property type="molecule type" value="Genomic_DNA"/>
</dbReference>
<feature type="transmembrane region" description="Helical" evidence="6">
    <location>
        <begin position="253"/>
        <end position="270"/>
    </location>
</feature>
<feature type="transmembrane region" description="Helical" evidence="6">
    <location>
        <begin position="68"/>
        <end position="86"/>
    </location>
</feature>
<name>A0A0D7X0F2_9BACL</name>
<dbReference type="PANTHER" id="PTHR32196">
    <property type="entry name" value="ABC TRANSPORTER PERMEASE PROTEIN YPHD-RELATED-RELATED"/>
    <property type="match status" value="1"/>
</dbReference>
<feature type="transmembrane region" description="Helical" evidence="6">
    <location>
        <begin position="171"/>
        <end position="192"/>
    </location>
</feature>
<feature type="transmembrane region" description="Helical" evidence="6">
    <location>
        <begin position="120"/>
        <end position="137"/>
    </location>
</feature>
<evidence type="ECO:0000313" key="7">
    <source>
        <dbReference type="EMBL" id="KJD44916.1"/>
    </source>
</evidence>
<sequence length="328" mass="35089">MKEKWLNVSFRYGAVVVIMGVLAFFSATLPYFWTYDNLMDILGSIAIVTFVAIGVTLSLIVDGFDLSVGATVSLTTIVSASLMVWYEQPVAVVIIVSLVVGAVVGLFNSLLIVKLRIPDLLATLAMMYIVSGIHKTYAQGYTIYNHMQFPDGSKAPGEISPAFLILGQGKWLGIPISVILLLLAVAAVHIFLTYTKHGRQMYVTGGNEEAARLSGIRVKKVRTLAYVASGVFAAIAGILYASRVGSGQIDAGSPLLMEAVAAVFVGFSVFGAGKPNVIGTFIGAVLIGVLVNGLTMMNVQYFAHDIVKGVVLVLALAITFYVLNRRRT</sequence>
<evidence type="ECO:0000256" key="1">
    <source>
        <dbReference type="ARBA" id="ARBA00004651"/>
    </source>
</evidence>
<feature type="transmembrane region" description="Helical" evidence="6">
    <location>
        <begin position="301"/>
        <end position="323"/>
    </location>
</feature>
<dbReference type="AlphaFoldDB" id="A0A0D7X0F2"/>
<dbReference type="Proteomes" id="UP000032534">
    <property type="component" value="Unassembled WGS sequence"/>
</dbReference>
<dbReference type="PATRIC" id="fig|159743.3.peg.3193"/>
<dbReference type="InterPro" id="IPR001851">
    <property type="entry name" value="ABC_transp_permease"/>
</dbReference>
<gene>
    <name evidence="7" type="ORF">QD47_14335</name>
</gene>
<keyword evidence="4 6" id="KW-1133">Transmembrane helix</keyword>
<keyword evidence="3 6" id="KW-0812">Transmembrane</keyword>
<evidence type="ECO:0000256" key="6">
    <source>
        <dbReference type="SAM" id="Phobius"/>
    </source>
</evidence>
<comment type="subcellular location">
    <subcellularLocation>
        <location evidence="1">Cell membrane</location>
        <topology evidence="1">Multi-pass membrane protein</topology>
    </subcellularLocation>
</comment>
<dbReference type="GO" id="GO:0022857">
    <property type="term" value="F:transmembrane transporter activity"/>
    <property type="evidence" value="ECO:0007669"/>
    <property type="project" value="InterPro"/>
</dbReference>
<feature type="transmembrane region" description="Helical" evidence="6">
    <location>
        <begin position="92"/>
        <end position="113"/>
    </location>
</feature>
<organism evidence="7 8">
    <name type="scientific">Paenibacillus terrae</name>
    <dbReference type="NCBI Taxonomy" id="159743"/>
    <lineage>
        <taxon>Bacteria</taxon>
        <taxon>Bacillati</taxon>
        <taxon>Bacillota</taxon>
        <taxon>Bacilli</taxon>
        <taxon>Bacillales</taxon>
        <taxon>Paenibacillaceae</taxon>
        <taxon>Paenibacillus</taxon>
    </lineage>
</organism>
<protein>
    <submittedName>
        <fullName evidence="7">Sugar ABC transporter permease</fullName>
    </submittedName>
</protein>
<feature type="transmembrane region" description="Helical" evidence="6">
    <location>
        <begin position="12"/>
        <end position="35"/>
    </location>
</feature>
<dbReference type="CDD" id="cd06579">
    <property type="entry name" value="TM_PBP1_transp_AraH_like"/>
    <property type="match status" value="1"/>
</dbReference>
<dbReference type="OrthoDB" id="9815820at2"/>
<keyword evidence="8" id="KW-1185">Reference proteome</keyword>
<dbReference type="PANTHER" id="PTHR32196:SF72">
    <property type="entry name" value="RIBOSE IMPORT PERMEASE PROTEIN RBSC"/>
    <property type="match status" value="1"/>
</dbReference>
<accession>A0A0D7X0F2</accession>
<reference evidence="7 8" key="1">
    <citation type="submission" date="2014-11" db="EMBL/GenBank/DDBJ databases">
        <title>Draft Genome Sequences of Paenibacillus polymyxa NRRL B-30509 and Paenibacillus terrae NRRL B-30644, Strains from a Poultry Environment that Produce Tridecaptin A and Paenicidins.</title>
        <authorList>
            <person name="van Belkum M.J."/>
            <person name="Lohans C.T."/>
            <person name="Vederas J.C."/>
        </authorList>
    </citation>
    <scope>NUCLEOTIDE SEQUENCE [LARGE SCALE GENOMIC DNA]</scope>
    <source>
        <strain evidence="7 8">NRRL B-30644</strain>
    </source>
</reference>
<evidence type="ECO:0000256" key="5">
    <source>
        <dbReference type="ARBA" id="ARBA00023136"/>
    </source>
</evidence>